<protein>
    <submittedName>
        <fullName evidence="1">IPIL1 protein</fullName>
    </submittedName>
</protein>
<organism evidence="1 2">
    <name type="scientific">Herpetotheres cachinnans</name>
    <name type="common">Laughing falcon</name>
    <name type="synonym">Falco cachinnans</name>
    <dbReference type="NCBI Taxonomy" id="56343"/>
    <lineage>
        <taxon>Eukaryota</taxon>
        <taxon>Metazoa</taxon>
        <taxon>Chordata</taxon>
        <taxon>Craniata</taxon>
        <taxon>Vertebrata</taxon>
        <taxon>Euteleostomi</taxon>
        <taxon>Archelosauria</taxon>
        <taxon>Archosauria</taxon>
        <taxon>Dinosauria</taxon>
        <taxon>Saurischia</taxon>
        <taxon>Theropoda</taxon>
        <taxon>Coelurosauria</taxon>
        <taxon>Aves</taxon>
        <taxon>Neognathae</taxon>
        <taxon>Neoaves</taxon>
        <taxon>Telluraves</taxon>
        <taxon>Australaves</taxon>
        <taxon>Falconiformes</taxon>
        <taxon>Falconidae</taxon>
        <taxon>Herpetotheres</taxon>
    </lineage>
</organism>
<dbReference type="Proteomes" id="UP000555649">
    <property type="component" value="Unassembled WGS sequence"/>
</dbReference>
<evidence type="ECO:0000313" key="2">
    <source>
        <dbReference type="Proteomes" id="UP000555649"/>
    </source>
</evidence>
<dbReference type="EMBL" id="VXAJ01000082">
    <property type="protein sequence ID" value="NXK04691.1"/>
    <property type="molecule type" value="Genomic_DNA"/>
</dbReference>
<keyword evidence="2" id="KW-1185">Reference proteome</keyword>
<evidence type="ECO:0000313" key="1">
    <source>
        <dbReference type="EMBL" id="NXK04691.1"/>
    </source>
</evidence>
<name>A0A7L0G9P1_HERCA</name>
<gene>
    <name evidence="1" type="primary">Itpripl1_0</name>
    <name evidence="1" type="ORF">HERCAC_R15924</name>
</gene>
<sequence length="143" mass="16039">AHENNVVYRLLVFLQPSPGHSFSVELDSTGKLLAEHSSIRVGLKCICLRKQLLGGMCFLHQPDKSLPTDQRSKLLRSLCTHSYLDVEKVAGWFQLLVKSAWLLLPQSQHCQLTVLPSSQTCRFQLTGVSDISICTEMIFAVQQ</sequence>
<feature type="non-terminal residue" evidence="1">
    <location>
        <position position="143"/>
    </location>
</feature>
<accession>A0A7L0G9P1</accession>
<dbReference type="AlphaFoldDB" id="A0A7L0G9P1"/>
<reference evidence="1 2" key="1">
    <citation type="submission" date="2019-09" db="EMBL/GenBank/DDBJ databases">
        <title>Bird 10,000 Genomes (B10K) Project - Family phase.</title>
        <authorList>
            <person name="Zhang G."/>
        </authorList>
    </citation>
    <scope>NUCLEOTIDE SEQUENCE [LARGE SCALE GENOMIC DNA]</scope>
    <source>
        <strain evidence="1">B10K-DU-005-78</strain>
        <tissue evidence="1">Mixed tissue sample</tissue>
    </source>
</reference>
<feature type="non-terminal residue" evidence="1">
    <location>
        <position position="1"/>
    </location>
</feature>
<proteinExistence type="predicted"/>
<comment type="caution">
    <text evidence="1">The sequence shown here is derived from an EMBL/GenBank/DDBJ whole genome shotgun (WGS) entry which is preliminary data.</text>
</comment>